<name>A0ABM7UZP7_9FLAO</name>
<organism evidence="1 2">
    <name type="scientific">Flavobacterium ammonificans</name>
    <dbReference type="NCBI Taxonomy" id="1751056"/>
    <lineage>
        <taxon>Bacteria</taxon>
        <taxon>Pseudomonadati</taxon>
        <taxon>Bacteroidota</taxon>
        <taxon>Flavobacteriia</taxon>
        <taxon>Flavobacteriales</taxon>
        <taxon>Flavobacteriaceae</taxon>
        <taxon>Flavobacterium</taxon>
    </lineage>
</organism>
<reference evidence="1 2" key="1">
    <citation type="journal article" date="2022" name="Int. J. Syst. Evol. Microbiol.">
        <title>Flavobacterium ammonificans sp. nov. and Flavobacterium ammoniigenes sp. nov., ammonifying bacteria isolated from surface river water.</title>
        <authorList>
            <person name="Watanabe K."/>
            <person name="Kitamura T."/>
            <person name="Ogata Y."/>
            <person name="Shindo C."/>
            <person name="Suda W."/>
        </authorList>
    </citation>
    <scope>NUCLEOTIDE SEQUENCE [LARGE SCALE GENOMIC DNA]</scope>
    <source>
        <strain evidence="1 2">GENT11</strain>
    </source>
</reference>
<evidence type="ECO:0000313" key="2">
    <source>
        <dbReference type="Proteomes" id="UP001319865"/>
    </source>
</evidence>
<reference evidence="1 2" key="2">
    <citation type="journal article" date="2022" name="Microorganisms">
        <title>Complete Genome Sequences of Two Flavobacterium ammonificans Strains and a Flavobacterium ammoniigenes Strain of Ammonifying Bacterioplankton Isolated from Surface River Water.</title>
        <authorList>
            <person name="Suda W."/>
            <person name="Ogata Y."/>
            <person name="Shindo C."/>
            <person name="Watanabe K."/>
        </authorList>
    </citation>
    <scope>NUCLEOTIDE SEQUENCE [LARGE SCALE GENOMIC DNA]</scope>
    <source>
        <strain evidence="1 2">GENT11</strain>
    </source>
</reference>
<evidence type="ECO:0000313" key="1">
    <source>
        <dbReference type="EMBL" id="BDB52048.1"/>
    </source>
</evidence>
<protein>
    <submittedName>
        <fullName evidence="1">Uncharacterized protein</fullName>
    </submittedName>
</protein>
<keyword evidence="2" id="KW-1185">Reference proteome</keyword>
<gene>
    <name evidence="1" type="ORF">GENT11_03600</name>
</gene>
<accession>A0ABM7UZP7</accession>
<sequence length="96" mass="11301">MYNEFLQNGKFCIFESNIFKMDLQTRKNEFIQEFLKLQSEELIAQLESLLKNKSVPEKTSVKPMSIKKLNSRIDASEVDFKNGKFKTTEQLLAKYK</sequence>
<dbReference type="Proteomes" id="UP001319865">
    <property type="component" value="Chromosome"/>
</dbReference>
<dbReference type="EMBL" id="AP025183">
    <property type="protein sequence ID" value="BDB52048.1"/>
    <property type="molecule type" value="Genomic_DNA"/>
</dbReference>
<proteinExistence type="predicted"/>